<proteinExistence type="predicted"/>
<evidence type="ECO:0000256" key="1">
    <source>
        <dbReference type="SAM" id="Phobius"/>
    </source>
</evidence>
<gene>
    <name evidence="2" type="ORF">ACFSC9_02350</name>
</gene>
<evidence type="ECO:0000313" key="2">
    <source>
        <dbReference type="EMBL" id="MFD1884351.1"/>
    </source>
</evidence>
<accession>A0ABW4RDL5</accession>
<keyword evidence="3" id="KW-1185">Reference proteome</keyword>
<name>A0ABW4RDL5_9BACL</name>
<keyword evidence="1" id="KW-0812">Transmembrane</keyword>
<reference evidence="3" key="1">
    <citation type="journal article" date="2019" name="Int. J. Syst. Evol. Microbiol.">
        <title>The Global Catalogue of Microorganisms (GCM) 10K type strain sequencing project: providing services to taxonomists for standard genome sequencing and annotation.</title>
        <authorList>
            <consortium name="The Broad Institute Genomics Platform"/>
            <consortium name="The Broad Institute Genome Sequencing Center for Infectious Disease"/>
            <person name="Wu L."/>
            <person name="Ma J."/>
        </authorList>
    </citation>
    <scope>NUCLEOTIDE SEQUENCE [LARGE SCALE GENOMIC DNA]</scope>
    <source>
        <strain evidence="3">CCUG 54950</strain>
    </source>
</reference>
<dbReference type="EMBL" id="JBHUEH010000009">
    <property type="protein sequence ID" value="MFD1884351.1"/>
    <property type="molecule type" value="Genomic_DNA"/>
</dbReference>
<keyword evidence="1" id="KW-1133">Transmembrane helix</keyword>
<protein>
    <submittedName>
        <fullName evidence="2">Uncharacterized protein</fullName>
    </submittedName>
</protein>
<feature type="transmembrane region" description="Helical" evidence="1">
    <location>
        <begin position="32"/>
        <end position="52"/>
    </location>
</feature>
<comment type="caution">
    <text evidence="2">The sequence shown here is derived from an EMBL/GenBank/DDBJ whole genome shotgun (WGS) entry which is preliminary data.</text>
</comment>
<keyword evidence="1" id="KW-0472">Membrane</keyword>
<evidence type="ECO:0000313" key="3">
    <source>
        <dbReference type="Proteomes" id="UP001597233"/>
    </source>
</evidence>
<organism evidence="2 3">
    <name type="scientific">Paenibacillus wenxiniae</name>
    <dbReference type="NCBI Taxonomy" id="1636843"/>
    <lineage>
        <taxon>Bacteria</taxon>
        <taxon>Bacillati</taxon>
        <taxon>Bacillota</taxon>
        <taxon>Bacilli</taxon>
        <taxon>Bacillales</taxon>
        <taxon>Paenibacillaceae</taxon>
        <taxon>Paenibacillus</taxon>
    </lineage>
</organism>
<dbReference type="Proteomes" id="UP001597233">
    <property type="component" value="Unassembled WGS sequence"/>
</dbReference>
<sequence>MTLYGVSHDPEKIHQTAQSEQVAVLMDNPIRFALFGLRMALYLSFYFTYMLLSFV</sequence>